<dbReference type="Proteomes" id="UP000238217">
    <property type="component" value="Unassembled WGS sequence"/>
</dbReference>
<gene>
    <name evidence="4" type="ORF">BCL67_11568</name>
</gene>
<keyword evidence="3" id="KW-0732">Signal</keyword>
<evidence type="ECO:0000313" key="5">
    <source>
        <dbReference type="Proteomes" id="UP000238217"/>
    </source>
</evidence>
<feature type="region of interest" description="Disordered" evidence="1">
    <location>
        <begin position="134"/>
        <end position="165"/>
    </location>
</feature>
<dbReference type="EMBL" id="PVTY01000015">
    <property type="protein sequence ID" value="PRZ13464.1"/>
    <property type="molecule type" value="Genomic_DNA"/>
</dbReference>
<feature type="compositionally biased region" description="Low complexity" evidence="1">
    <location>
        <begin position="139"/>
        <end position="165"/>
    </location>
</feature>
<organism evidence="4 5">
    <name type="scientific">Nesterenkonia sandarakina</name>
    <dbReference type="NCBI Taxonomy" id="272918"/>
    <lineage>
        <taxon>Bacteria</taxon>
        <taxon>Bacillati</taxon>
        <taxon>Actinomycetota</taxon>
        <taxon>Actinomycetes</taxon>
        <taxon>Micrococcales</taxon>
        <taxon>Micrococcaceae</taxon>
        <taxon>Nesterenkonia</taxon>
    </lineage>
</organism>
<keyword evidence="2" id="KW-1133">Transmembrane helix</keyword>
<evidence type="ECO:0008006" key="6">
    <source>
        <dbReference type="Google" id="ProtNLM"/>
    </source>
</evidence>
<protein>
    <recommendedName>
        <fullName evidence="6">LPXTG-motif cell wall-anchored protein</fullName>
    </recommendedName>
</protein>
<feature type="transmembrane region" description="Helical" evidence="2">
    <location>
        <begin position="181"/>
        <end position="200"/>
    </location>
</feature>
<keyword evidence="2" id="KW-0812">Transmembrane</keyword>
<sequence length="210" mass="19748">MKKTFAKTLSAAGIVGFVALAPAPAFAYAPTETPDSITISIGAPTTVVFAPVFIAGEDVDITLTGINGNTQGLASVGAVSSTSVTKTADADGGVAAEVTLNSDAAGSYELTATGAEASETVVITVAGAAGTGAEGAGTGTDAANTGVNGAGTDTSGTDASATGADAASSGEELAATGPGSIGIIVGGAALLLVGGAVLVARSMRNTKSHA</sequence>
<feature type="chain" id="PRO_5015709486" description="LPXTG-motif cell wall-anchored protein" evidence="3">
    <location>
        <begin position="28"/>
        <end position="210"/>
    </location>
</feature>
<evidence type="ECO:0000256" key="3">
    <source>
        <dbReference type="SAM" id="SignalP"/>
    </source>
</evidence>
<evidence type="ECO:0000256" key="1">
    <source>
        <dbReference type="SAM" id="MobiDB-lite"/>
    </source>
</evidence>
<evidence type="ECO:0000256" key="2">
    <source>
        <dbReference type="SAM" id="Phobius"/>
    </source>
</evidence>
<name>A0A2T0YF06_9MICC</name>
<accession>A0A2T0YF06</accession>
<feature type="signal peptide" evidence="3">
    <location>
        <begin position="1"/>
        <end position="27"/>
    </location>
</feature>
<proteinExistence type="predicted"/>
<keyword evidence="5" id="KW-1185">Reference proteome</keyword>
<reference evidence="4 5" key="1">
    <citation type="submission" date="2018-03" db="EMBL/GenBank/DDBJ databases">
        <title>Comparative analysis of microorganisms from saline springs in Andes Mountain Range, Colombia.</title>
        <authorList>
            <person name="Rubin E."/>
        </authorList>
    </citation>
    <scope>NUCLEOTIDE SEQUENCE [LARGE SCALE GENOMIC DNA]</scope>
    <source>
        <strain evidence="4 5">CG 35</strain>
    </source>
</reference>
<keyword evidence="2" id="KW-0472">Membrane</keyword>
<evidence type="ECO:0000313" key="4">
    <source>
        <dbReference type="EMBL" id="PRZ13464.1"/>
    </source>
</evidence>
<dbReference type="AlphaFoldDB" id="A0A2T0YF06"/>
<dbReference type="RefSeq" id="WP_181255999.1">
    <property type="nucleotide sequence ID" value="NZ_PVTY01000015.1"/>
</dbReference>
<comment type="caution">
    <text evidence="4">The sequence shown here is derived from an EMBL/GenBank/DDBJ whole genome shotgun (WGS) entry which is preliminary data.</text>
</comment>